<proteinExistence type="predicted"/>
<feature type="region of interest" description="Disordered" evidence="1">
    <location>
        <begin position="35"/>
        <end position="58"/>
    </location>
</feature>
<dbReference type="Proteomes" id="UP001499951">
    <property type="component" value="Unassembled WGS sequence"/>
</dbReference>
<name>A0ABP3PPF6_9PROT</name>
<dbReference type="RefSeq" id="WP_166930016.1">
    <property type="nucleotide sequence ID" value="NZ_BAAADD010000004.1"/>
</dbReference>
<accession>A0ABP3PPF6</accession>
<evidence type="ECO:0000313" key="3">
    <source>
        <dbReference type="Proteomes" id="UP001499951"/>
    </source>
</evidence>
<feature type="compositionally biased region" description="Acidic residues" evidence="1">
    <location>
        <begin position="49"/>
        <end position="58"/>
    </location>
</feature>
<organism evidence="2 3">
    <name type="scientific">Rhizomicrobium electricum</name>
    <dbReference type="NCBI Taxonomy" id="480070"/>
    <lineage>
        <taxon>Bacteria</taxon>
        <taxon>Pseudomonadati</taxon>
        <taxon>Pseudomonadota</taxon>
        <taxon>Alphaproteobacteria</taxon>
        <taxon>Micropepsales</taxon>
        <taxon>Micropepsaceae</taxon>
        <taxon>Rhizomicrobium</taxon>
    </lineage>
</organism>
<keyword evidence="3" id="KW-1185">Reference proteome</keyword>
<dbReference type="Pfam" id="PF12616">
    <property type="entry name" value="DUF3775"/>
    <property type="match status" value="1"/>
</dbReference>
<sequence length="146" mass="15786">MPAIPDEAPEAAPVLAIATDKVAFIILKARAYDAKEPLTDSESGSNPTDDGDADILEDAPGDFTRQELADAIRALNEEEQINLVALAWLGRGTYDISEWDQALETARTEHNKRTAQYLIGLPLLGDYLEEGLAAFGETINDDDAIA</sequence>
<reference evidence="3" key="1">
    <citation type="journal article" date="2019" name="Int. J. Syst. Evol. Microbiol.">
        <title>The Global Catalogue of Microorganisms (GCM) 10K type strain sequencing project: providing services to taxonomists for standard genome sequencing and annotation.</title>
        <authorList>
            <consortium name="The Broad Institute Genomics Platform"/>
            <consortium name="The Broad Institute Genome Sequencing Center for Infectious Disease"/>
            <person name="Wu L."/>
            <person name="Ma J."/>
        </authorList>
    </citation>
    <scope>NUCLEOTIDE SEQUENCE [LARGE SCALE GENOMIC DNA]</scope>
    <source>
        <strain evidence="3">JCM 15089</strain>
    </source>
</reference>
<dbReference type="EMBL" id="BAAADD010000004">
    <property type="protein sequence ID" value="GAA0568025.1"/>
    <property type="molecule type" value="Genomic_DNA"/>
</dbReference>
<gene>
    <name evidence="2" type="ORF">GCM10008942_15720</name>
</gene>
<evidence type="ECO:0000313" key="2">
    <source>
        <dbReference type="EMBL" id="GAA0568025.1"/>
    </source>
</evidence>
<dbReference type="InterPro" id="IPR022254">
    <property type="entry name" value="DUF3775"/>
</dbReference>
<protein>
    <submittedName>
        <fullName evidence="2">DUF3775 domain-containing protein</fullName>
    </submittedName>
</protein>
<comment type="caution">
    <text evidence="2">The sequence shown here is derived from an EMBL/GenBank/DDBJ whole genome shotgun (WGS) entry which is preliminary data.</text>
</comment>
<evidence type="ECO:0000256" key="1">
    <source>
        <dbReference type="SAM" id="MobiDB-lite"/>
    </source>
</evidence>